<proteinExistence type="predicted"/>
<reference evidence="3" key="1">
    <citation type="journal article" date="2011" name="Nature">
        <title>Genome sequence and analysis of the tuber crop potato.</title>
        <authorList>
            <consortium name="The Potato Genome Sequencing Consortium"/>
        </authorList>
    </citation>
    <scope>NUCLEOTIDE SEQUENCE [LARGE SCALE GENOMIC DNA]</scope>
    <source>
        <strain evidence="3">cv. DM1-3 516 R44</strain>
    </source>
</reference>
<dbReference type="Proteomes" id="UP000011115">
    <property type="component" value="Unassembled WGS sequence"/>
</dbReference>
<name>M1DQE2_SOLTU</name>
<sequence>MQVEYLRDETERRRAAPVDMSSVFDVETLPIEEILPPQASEPTAIKAKEKGRDIIGEKGAKNMKKAKDSKG</sequence>
<dbReference type="AlphaFoldDB" id="M1DQE2"/>
<evidence type="ECO:0000313" key="3">
    <source>
        <dbReference type="Proteomes" id="UP000011115"/>
    </source>
</evidence>
<accession>M1DQE2</accession>
<organism evidence="2 3">
    <name type="scientific">Solanum tuberosum</name>
    <name type="common">Potato</name>
    <dbReference type="NCBI Taxonomy" id="4113"/>
    <lineage>
        <taxon>Eukaryota</taxon>
        <taxon>Viridiplantae</taxon>
        <taxon>Streptophyta</taxon>
        <taxon>Embryophyta</taxon>
        <taxon>Tracheophyta</taxon>
        <taxon>Spermatophyta</taxon>
        <taxon>Magnoliopsida</taxon>
        <taxon>eudicotyledons</taxon>
        <taxon>Gunneridae</taxon>
        <taxon>Pentapetalae</taxon>
        <taxon>asterids</taxon>
        <taxon>lamiids</taxon>
        <taxon>Solanales</taxon>
        <taxon>Solanaceae</taxon>
        <taxon>Solanoideae</taxon>
        <taxon>Solaneae</taxon>
        <taxon>Solanum</taxon>
    </lineage>
</organism>
<evidence type="ECO:0000313" key="2">
    <source>
        <dbReference type="EnsemblPlants" id="PGSC0003DMT400092719"/>
    </source>
</evidence>
<feature type="region of interest" description="Disordered" evidence="1">
    <location>
        <begin position="37"/>
        <end position="71"/>
    </location>
</feature>
<dbReference type="PaxDb" id="4113-PGSC0003DMT400092719"/>
<protein>
    <submittedName>
        <fullName evidence="2">Uncharacterized protein</fullName>
    </submittedName>
</protein>
<dbReference type="EnsemblPlants" id="PGSC0003DMT400092719">
    <property type="protein sequence ID" value="PGSC0003DMT400092719"/>
    <property type="gene ID" value="PGSC0003DMG400042290"/>
</dbReference>
<dbReference type="Gramene" id="PGSC0003DMT400092719">
    <property type="protein sequence ID" value="PGSC0003DMT400092719"/>
    <property type="gene ID" value="PGSC0003DMG400042290"/>
</dbReference>
<feature type="compositionally biased region" description="Basic and acidic residues" evidence="1">
    <location>
        <begin position="46"/>
        <end position="71"/>
    </location>
</feature>
<dbReference type="InParanoid" id="M1DQE2"/>
<reference evidence="2" key="2">
    <citation type="submission" date="2015-06" db="UniProtKB">
        <authorList>
            <consortium name="EnsemblPlants"/>
        </authorList>
    </citation>
    <scope>IDENTIFICATION</scope>
    <source>
        <strain evidence="2">DM1-3 516 R44</strain>
    </source>
</reference>
<evidence type="ECO:0000256" key="1">
    <source>
        <dbReference type="SAM" id="MobiDB-lite"/>
    </source>
</evidence>
<keyword evidence="3" id="KW-1185">Reference proteome</keyword>
<dbReference type="HOGENOM" id="CLU_2744954_0_0_1"/>